<dbReference type="EMBL" id="SFCI01000057">
    <property type="protein sequence ID" value="TFY83050.1"/>
    <property type="molecule type" value="Genomic_DNA"/>
</dbReference>
<reference evidence="10 11" key="1">
    <citation type="submission" date="2019-02" db="EMBL/GenBank/DDBJ databases">
        <title>Genome sequencing of the rare red list fungi Hericium alpestre (H. flagellum).</title>
        <authorList>
            <person name="Buettner E."/>
            <person name="Kellner H."/>
        </authorList>
    </citation>
    <scope>NUCLEOTIDE SEQUENCE [LARGE SCALE GENOMIC DNA]</scope>
    <source>
        <strain evidence="10 11">DSM 108284</strain>
    </source>
</reference>
<dbReference type="PRINTS" id="PR00380">
    <property type="entry name" value="KINESINHEAVY"/>
</dbReference>
<keyword evidence="4 5" id="KW-0505">Motor protein</keyword>
<feature type="compositionally biased region" description="Polar residues" evidence="8">
    <location>
        <begin position="666"/>
        <end position="675"/>
    </location>
</feature>
<evidence type="ECO:0000259" key="9">
    <source>
        <dbReference type="PROSITE" id="PS50067"/>
    </source>
</evidence>
<dbReference type="GO" id="GO:0005524">
    <property type="term" value="F:ATP binding"/>
    <property type="evidence" value="ECO:0007669"/>
    <property type="project" value="UniProtKB-UniRule"/>
</dbReference>
<dbReference type="SMART" id="SM00129">
    <property type="entry name" value="KISc"/>
    <property type="match status" value="1"/>
</dbReference>
<proteinExistence type="inferred from homology"/>
<evidence type="ECO:0000256" key="4">
    <source>
        <dbReference type="ARBA" id="ARBA00023175"/>
    </source>
</evidence>
<evidence type="ECO:0000256" key="5">
    <source>
        <dbReference type="PROSITE-ProRule" id="PRU00283"/>
    </source>
</evidence>
<feature type="domain" description="Kinesin motor" evidence="9">
    <location>
        <begin position="16"/>
        <end position="468"/>
    </location>
</feature>
<evidence type="ECO:0000313" key="11">
    <source>
        <dbReference type="Proteomes" id="UP000298061"/>
    </source>
</evidence>
<dbReference type="PANTHER" id="PTHR24115">
    <property type="entry name" value="KINESIN-RELATED"/>
    <property type="match status" value="1"/>
</dbReference>
<feature type="region of interest" description="Disordered" evidence="8">
    <location>
        <begin position="653"/>
        <end position="920"/>
    </location>
</feature>
<dbReference type="GO" id="GO:0016887">
    <property type="term" value="F:ATP hydrolysis activity"/>
    <property type="evidence" value="ECO:0007669"/>
    <property type="project" value="TreeGrafter"/>
</dbReference>
<gene>
    <name evidence="10" type="ORF">EWM64_g969</name>
</gene>
<evidence type="ECO:0000256" key="2">
    <source>
        <dbReference type="ARBA" id="ARBA00022741"/>
    </source>
</evidence>
<evidence type="ECO:0000313" key="10">
    <source>
        <dbReference type="EMBL" id="TFY83050.1"/>
    </source>
</evidence>
<dbReference type="OrthoDB" id="123929at2759"/>
<feature type="region of interest" description="Disordered" evidence="8">
    <location>
        <begin position="49"/>
        <end position="69"/>
    </location>
</feature>
<evidence type="ECO:0000256" key="7">
    <source>
        <dbReference type="SAM" id="Coils"/>
    </source>
</evidence>
<keyword evidence="3 5" id="KW-0067">ATP-binding</keyword>
<dbReference type="Gene3D" id="3.40.850.10">
    <property type="entry name" value="Kinesin motor domain"/>
    <property type="match status" value="1"/>
</dbReference>
<feature type="compositionally biased region" description="Low complexity" evidence="8">
    <location>
        <begin position="775"/>
        <end position="795"/>
    </location>
</feature>
<feature type="binding site" evidence="5">
    <location>
        <begin position="115"/>
        <end position="122"/>
    </location>
    <ligand>
        <name>ATP</name>
        <dbReference type="ChEBI" id="CHEBI:30616"/>
    </ligand>
</feature>
<dbReference type="GO" id="GO:0005871">
    <property type="term" value="C:kinesin complex"/>
    <property type="evidence" value="ECO:0007669"/>
    <property type="project" value="TreeGrafter"/>
</dbReference>
<feature type="compositionally biased region" description="Acidic residues" evidence="8">
    <location>
        <begin position="726"/>
        <end position="770"/>
    </location>
</feature>
<dbReference type="PROSITE" id="PS00411">
    <property type="entry name" value="KINESIN_MOTOR_1"/>
    <property type="match status" value="1"/>
</dbReference>
<dbReference type="GO" id="GO:0005634">
    <property type="term" value="C:nucleus"/>
    <property type="evidence" value="ECO:0007669"/>
    <property type="project" value="TreeGrafter"/>
</dbReference>
<feature type="compositionally biased region" description="Polar residues" evidence="8">
    <location>
        <begin position="56"/>
        <end position="69"/>
    </location>
</feature>
<comment type="caution">
    <text evidence="10">The sequence shown here is derived from an EMBL/GenBank/DDBJ whole genome shotgun (WGS) entry which is preliminary data.</text>
</comment>
<dbReference type="InterPro" id="IPR027640">
    <property type="entry name" value="Kinesin-like_fam"/>
</dbReference>
<keyword evidence="7" id="KW-0175">Coiled coil</keyword>
<accession>A0A4Z0A935</accession>
<feature type="compositionally biased region" description="Basic residues" evidence="8">
    <location>
        <begin position="821"/>
        <end position="831"/>
    </location>
</feature>
<feature type="compositionally biased region" description="Acidic residues" evidence="8">
    <location>
        <begin position="528"/>
        <end position="546"/>
    </location>
</feature>
<name>A0A4Z0A935_9AGAM</name>
<dbReference type="InterPro" id="IPR036961">
    <property type="entry name" value="Kinesin_motor_dom_sf"/>
</dbReference>
<dbReference type="STRING" id="135208.A0A4Z0A935"/>
<dbReference type="GO" id="GO:0005874">
    <property type="term" value="C:microtubule"/>
    <property type="evidence" value="ECO:0007669"/>
    <property type="project" value="UniProtKB-KW"/>
</dbReference>
<evidence type="ECO:0000256" key="8">
    <source>
        <dbReference type="SAM" id="MobiDB-lite"/>
    </source>
</evidence>
<keyword evidence="2 5" id="KW-0547">Nucleotide-binding</keyword>
<dbReference type="InterPro" id="IPR001752">
    <property type="entry name" value="Kinesin_motor_dom"/>
</dbReference>
<dbReference type="GO" id="GO:0003777">
    <property type="term" value="F:microtubule motor activity"/>
    <property type="evidence" value="ECO:0007669"/>
    <property type="project" value="InterPro"/>
</dbReference>
<dbReference type="Pfam" id="PF00225">
    <property type="entry name" value="Kinesin"/>
    <property type="match status" value="1"/>
</dbReference>
<dbReference type="Proteomes" id="UP000298061">
    <property type="component" value="Unassembled WGS sequence"/>
</dbReference>
<dbReference type="InterPro" id="IPR027417">
    <property type="entry name" value="P-loop_NTPase"/>
</dbReference>
<dbReference type="PROSITE" id="PS50067">
    <property type="entry name" value="KINESIN_MOTOR_2"/>
    <property type="match status" value="1"/>
</dbReference>
<dbReference type="GO" id="GO:0007018">
    <property type="term" value="P:microtubule-based movement"/>
    <property type="evidence" value="ECO:0007669"/>
    <property type="project" value="InterPro"/>
</dbReference>
<feature type="compositionally biased region" description="Basic and acidic residues" evidence="8">
    <location>
        <begin position="833"/>
        <end position="846"/>
    </location>
</feature>
<evidence type="ECO:0000256" key="6">
    <source>
        <dbReference type="RuleBase" id="RU000394"/>
    </source>
</evidence>
<comment type="similarity">
    <text evidence="5 6">Belongs to the TRAFAC class myosin-kinesin ATPase superfamily. Kinesin family.</text>
</comment>
<evidence type="ECO:0000256" key="1">
    <source>
        <dbReference type="ARBA" id="ARBA00022701"/>
    </source>
</evidence>
<dbReference type="AlphaFoldDB" id="A0A4Z0A935"/>
<feature type="region of interest" description="Disordered" evidence="8">
    <location>
        <begin position="497"/>
        <end position="548"/>
    </location>
</feature>
<dbReference type="PANTHER" id="PTHR24115:SF1008">
    <property type="entry name" value="KINESIN-LIKE PROTEIN SUBITO"/>
    <property type="match status" value="1"/>
</dbReference>
<organism evidence="10 11">
    <name type="scientific">Hericium alpestre</name>
    <dbReference type="NCBI Taxonomy" id="135208"/>
    <lineage>
        <taxon>Eukaryota</taxon>
        <taxon>Fungi</taxon>
        <taxon>Dikarya</taxon>
        <taxon>Basidiomycota</taxon>
        <taxon>Agaricomycotina</taxon>
        <taxon>Agaricomycetes</taxon>
        <taxon>Russulales</taxon>
        <taxon>Hericiaceae</taxon>
        <taxon>Hericium</taxon>
    </lineage>
</organism>
<protein>
    <recommendedName>
        <fullName evidence="6">Kinesin-like protein</fullName>
    </recommendedName>
</protein>
<keyword evidence="1 6" id="KW-0493">Microtubule</keyword>
<feature type="compositionally biased region" description="Acidic residues" evidence="8">
    <location>
        <begin position="882"/>
        <end position="891"/>
    </location>
</feature>
<dbReference type="SUPFAM" id="SSF52540">
    <property type="entry name" value="P-loop containing nucleoside triphosphate hydrolases"/>
    <property type="match status" value="1"/>
</dbReference>
<dbReference type="GO" id="GO:0008017">
    <property type="term" value="F:microtubule binding"/>
    <property type="evidence" value="ECO:0007669"/>
    <property type="project" value="InterPro"/>
</dbReference>
<sequence length="953" mass="104459">MKAKVVTIPVDNDREPIKAFLRLRPHINADGPTTAPYLQTLSDTSVFMSDPRHESSATGTTHSRIRQSVATPPSTYTFSHVFPASTQQSEFFTKTTLPLVRGLLDGENGLLFAYGVTNSGKTHTMQGGTAEGSAGILPRSLDVIFNSIDGLQSNSRYKPVRLYGVELADGPPTRGPLLEKLSLPSDEPVFAEVLAEHLEASTTSDIDIDPTALSVDRNHEYSVWISYAEVYNEKIYDLLADVSEPGNATSAQSLLLSRKALPIRPSPPSDSPDGISGKYISGIQQVRVNSAAEAKKLVKLGQLQRRVFGTLANSQSSRSHGMVTIKILRKHRGEKDEPSGYHAARLTLIDLAGSERTKHTQTTGDRLKEAGNINKSLMVLGQCMEVMRSNQRRIAQSLAGPKNERSDTRDVKKTLAVVPFRHSKLTEILMDYFVGDGRAVMIVNVNPYDTGFDENSHVMKFAALAKEIQTPAPMQRIPPTPSKLSQVAASSIPVPQRAGGAFGHHTRKVTLSTGGQDGRKISQTQVEVLEEDEDPHDSSDDDDDEPPNALVEALFDELENMRLQLFDAEMRCAIIEADTREEVMQEMEQRIENMERMFARRLMNEVEQNEMKMDAKIDMLHQSGLFGKTPGKARRVIQDMEEEEDVAMSIIGEGSEDESVYPPSSADISRSNTVSPLAHKGRRVKSKPQQGRVSQIIPMPASSGAEHSYLPSDDEGTETESRASEDVEEGDDEGSEDSTEEGQEAEAEEETETEVFSEDTQTESDGDWQPEQEVSKTQSKTKASLASSSSTSSRSYLAKDESEFFTTPPSPVFATDAKTQNMRKRTSRSSGRKVAELAEDLEKLGLSEDADISSSTTANQSRRSTRSSGTKKSSQARGLDATPEEWDEFGADDSAIIVPAKSTGVGRSESLKKKKRQLGNKPVVTEDQIEQAVGRIAQSGSGKSIRRMTRASK</sequence>
<dbReference type="InterPro" id="IPR019821">
    <property type="entry name" value="Kinesin_motor_CS"/>
</dbReference>
<evidence type="ECO:0000256" key="3">
    <source>
        <dbReference type="ARBA" id="ARBA00022840"/>
    </source>
</evidence>
<keyword evidence="11" id="KW-1185">Reference proteome</keyword>
<feature type="coiled-coil region" evidence="7">
    <location>
        <begin position="551"/>
        <end position="604"/>
    </location>
</feature>